<evidence type="ECO:0000256" key="1">
    <source>
        <dbReference type="ARBA" id="ARBA00004123"/>
    </source>
</evidence>
<gene>
    <name evidence="3" type="ORF">Hamer_G013198</name>
</gene>
<dbReference type="InterPro" id="IPR036388">
    <property type="entry name" value="WH-like_DNA-bd_sf"/>
</dbReference>
<feature type="domain" description="Insertion element IS150 protein InsJ-like helix-turn-helix" evidence="2">
    <location>
        <begin position="39"/>
        <end position="77"/>
    </location>
</feature>
<name>A0A8J5MW82_HOMAM</name>
<dbReference type="EMBL" id="JAHLQT010024020">
    <property type="protein sequence ID" value="KAG7165682.1"/>
    <property type="molecule type" value="Genomic_DNA"/>
</dbReference>
<dbReference type="AlphaFoldDB" id="A0A8J5MW82"/>
<comment type="caution">
    <text evidence="3">The sequence shown here is derived from an EMBL/GenBank/DDBJ whole genome shotgun (WGS) entry which is preliminary data.</text>
</comment>
<organism evidence="3 4">
    <name type="scientific">Homarus americanus</name>
    <name type="common">American lobster</name>
    <dbReference type="NCBI Taxonomy" id="6706"/>
    <lineage>
        <taxon>Eukaryota</taxon>
        <taxon>Metazoa</taxon>
        <taxon>Ecdysozoa</taxon>
        <taxon>Arthropoda</taxon>
        <taxon>Crustacea</taxon>
        <taxon>Multicrustacea</taxon>
        <taxon>Malacostraca</taxon>
        <taxon>Eumalacostraca</taxon>
        <taxon>Eucarida</taxon>
        <taxon>Decapoda</taxon>
        <taxon>Pleocyemata</taxon>
        <taxon>Astacidea</taxon>
        <taxon>Nephropoidea</taxon>
        <taxon>Nephropidae</taxon>
        <taxon>Homarus</taxon>
    </lineage>
</organism>
<dbReference type="Gene3D" id="1.10.10.10">
    <property type="entry name" value="Winged helix-like DNA-binding domain superfamily/Winged helix DNA-binding domain"/>
    <property type="match status" value="1"/>
</dbReference>
<dbReference type="GO" id="GO:0005634">
    <property type="term" value="C:nucleus"/>
    <property type="evidence" value="ECO:0007669"/>
    <property type="project" value="UniProtKB-SubCell"/>
</dbReference>
<accession>A0A8J5MW82</accession>
<dbReference type="InterPro" id="IPR009057">
    <property type="entry name" value="Homeodomain-like_sf"/>
</dbReference>
<protein>
    <submittedName>
        <fullName evidence="3">Putative winged helix-turn-helix domain containing protein 3</fullName>
    </submittedName>
</protein>
<dbReference type="InterPro" id="IPR055247">
    <property type="entry name" value="InsJ-like_HTH"/>
</dbReference>
<dbReference type="SUPFAM" id="SSF46689">
    <property type="entry name" value="Homeodomain-like"/>
    <property type="match status" value="1"/>
</dbReference>
<dbReference type="Pfam" id="PF13518">
    <property type="entry name" value="HTH_28"/>
    <property type="match status" value="1"/>
</dbReference>
<evidence type="ECO:0000313" key="4">
    <source>
        <dbReference type="Proteomes" id="UP000747542"/>
    </source>
</evidence>
<dbReference type="Proteomes" id="UP000747542">
    <property type="component" value="Unassembled WGS sequence"/>
</dbReference>
<evidence type="ECO:0000259" key="2">
    <source>
        <dbReference type="Pfam" id="PF13518"/>
    </source>
</evidence>
<keyword evidence="4" id="KW-1185">Reference proteome</keyword>
<reference evidence="3" key="1">
    <citation type="journal article" date="2021" name="Sci. Adv.">
        <title>The American lobster genome reveals insights on longevity, neural, and immune adaptations.</title>
        <authorList>
            <person name="Polinski J.M."/>
            <person name="Zimin A.V."/>
            <person name="Clark K.F."/>
            <person name="Kohn A.B."/>
            <person name="Sadowski N."/>
            <person name="Timp W."/>
            <person name="Ptitsyn A."/>
            <person name="Khanna P."/>
            <person name="Romanova D.Y."/>
            <person name="Williams P."/>
            <person name="Greenwood S.J."/>
            <person name="Moroz L.L."/>
            <person name="Walt D.R."/>
            <person name="Bodnar A.G."/>
        </authorList>
    </citation>
    <scope>NUCLEOTIDE SEQUENCE</scope>
    <source>
        <strain evidence="3">GMGI-L3</strain>
    </source>
</reference>
<evidence type="ECO:0000313" key="3">
    <source>
        <dbReference type="EMBL" id="KAG7165682.1"/>
    </source>
</evidence>
<sequence>MSWSYSNRSVILPTTTMGHQHHAISQRRQFVGIRNAELSISEMARQIGVSRSTMQYWLQQFEESGNLTNFPRSRRPRLTSAADNTRIVAEIRGLPFTNTRWPRRSGCIWRSRLDS</sequence>
<proteinExistence type="predicted"/>
<comment type="subcellular location">
    <subcellularLocation>
        <location evidence="1">Nucleus</location>
    </subcellularLocation>
</comment>